<dbReference type="AlphaFoldDB" id="A0A0N5C4J6"/>
<evidence type="ECO:0000313" key="2">
    <source>
        <dbReference type="WBParaSite" id="SPAL_0001287700.1"/>
    </source>
</evidence>
<dbReference type="Proteomes" id="UP000046392">
    <property type="component" value="Unplaced"/>
</dbReference>
<sequence length="26" mass="2930">MEGEIEPHISIHQVFLILVLKNGILS</sequence>
<reference evidence="2" key="1">
    <citation type="submission" date="2017-02" db="UniProtKB">
        <authorList>
            <consortium name="WormBaseParasite"/>
        </authorList>
    </citation>
    <scope>IDENTIFICATION</scope>
</reference>
<keyword evidence="1" id="KW-1185">Reference proteome</keyword>
<name>A0A0N5C4J6_STREA</name>
<dbReference type="WBParaSite" id="SPAL_0001287700.1">
    <property type="protein sequence ID" value="SPAL_0001287700.1"/>
    <property type="gene ID" value="SPAL_0001287700"/>
</dbReference>
<accession>A0A0N5C4J6</accession>
<organism evidence="1 2">
    <name type="scientific">Strongyloides papillosus</name>
    <name type="common">Intestinal threadworm</name>
    <dbReference type="NCBI Taxonomy" id="174720"/>
    <lineage>
        <taxon>Eukaryota</taxon>
        <taxon>Metazoa</taxon>
        <taxon>Ecdysozoa</taxon>
        <taxon>Nematoda</taxon>
        <taxon>Chromadorea</taxon>
        <taxon>Rhabditida</taxon>
        <taxon>Tylenchina</taxon>
        <taxon>Panagrolaimomorpha</taxon>
        <taxon>Strongyloidoidea</taxon>
        <taxon>Strongyloididae</taxon>
        <taxon>Strongyloides</taxon>
    </lineage>
</organism>
<proteinExistence type="predicted"/>
<evidence type="ECO:0000313" key="1">
    <source>
        <dbReference type="Proteomes" id="UP000046392"/>
    </source>
</evidence>
<protein>
    <submittedName>
        <fullName evidence="2">Uncharacterized protein</fullName>
    </submittedName>
</protein>